<name>A0A1E8GJN2_9LACT</name>
<organism evidence="1 2">
    <name type="scientific">Floricoccus tropicus</name>
    <dbReference type="NCBI Taxonomy" id="1859473"/>
    <lineage>
        <taxon>Bacteria</taxon>
        <taxon>Bacillati</taxon>
        <taxon>Bacillota</taxon>
        <taxon>Bacilli</taxon>
        <taxon>Lactobacillales</taxon>
        <taxon>Streptococcaceae</taxon>
        <taxon>Floricoccus</taxon>
    </lineage>
</organism>
<gene>
    <name evidence="1" type="ORF">BG261_07550</name>
</gene>
<dbReference type="STRING" id="1859473.BG261_07550"/>
<sequence length="105" mass="11941">MATYDEKQEKVLDKIADVVKDLDATVADYAKLTLDGKSHSIKEWIDEKKAIHEIKKVLKEIGKYEDNADGEFEKELSDLADYVESVESQLEKDLESDTKSDSESK</sequence>
<dbReference type="EMBL" id="MKIR01000025">
    <property type="protein sequence ID" value="OFI48397.1"/>
    <property type="molecule type" value="Genomic_DNA"/>
</dbReference>
<accession>A0A1E8GJN2</accession>
<dbReference type="RefSeq" id="WP_070793143.1">
    <property type="nucleotide sequence ID" value="NZ_MKIR01000025.1"/>
</dbReference>
<evidence type="ECO:0000313" key="2">
    <source>
        <dbReference type="Proteomes" id="UP000178622"/>
    </source>
</evidence>
<dbReference type="Proteomes" id="UP000178622">
    <property type="component" value="Unassembled WGS sequence"/>
</dbReference>
<dbReference type="AlphaFoldDB" id="A0A1E8GJN2"/>
<comment type="caution">
    <text evidence="1">The sequence shown here is derived from an EMBL/GenBank/DDBJ whole genome shotgun (WGS) entry which is preliminary data.</text>
</comment>
<proteinExistence type="predicted"/>
<evidence type="ECO:0000313" key="1">
    <source>
        <dbReference type="EMBL" id="OFI48397.1"/>
    </source>
</evidence>
<protein>
    <submittedName>
        <fullName evidence="1">Uncharacterized protein</fullName>
    </submittedName>
</protein>
<reference evidence="2" key="1">
    <citation type="submission" date="2016-09" db="EMBL/GenBank/DDBJ databases">
        <title>Draft genome sequence of a novel species of the family Streptococcaceae isolated from flowers.</title>
        <authorList>
            <person name="Chuah L.-O."/>
            <person name="Yap K.-P."/>
            <person name="Thong K.L."/>
            <person name="Liong M.T."/>
            <person name="Ahmad R."/>
            <person name="Rusul G."/>
        </authorList>
    </citation>
    <scope>NUCLEOTIDE SEQUENCE [LARGE SCALE GENOMIC DNA]</scope>
    <source>
        <strain evidence="2">DF1</strain>
    </source>
</reference>
<keyword evidence="2" id="KW-1185">Reference proteome</keyword>